<keyword evidence="3" id="KW-1185">Reference proteome</keyword>
<accession>A4CKQ0</accession>
<name>A4CKQ0_ROBBH</name>
<organism evidence="2 3">
    <name type="scientific">Robiginitalea biformata (strain ATCC BAA-864 / DSM 15991 / KCTC 12146 / HTCC2501)</name>
    <dbReference type="NCBI Taxonomy" id="313596"/>
    <lineage>
        <taxon>Bacteria</taxon>
        <taxon>Pseudomonadati</taxon>
        <taxon>Bacteroidota</taxon>
        <taxon>Flavobacteriia</taxon>
        <taxon>Flavobacteriales</taxon>
        <taxon>Flavobacteriaceae</taxon>
        <taxon>Robiginitalea</taxon>
    </lineage>
</organism>
<dbReference type="KEGG" id="rbi:RB2501_14014"/>
<feature type="transmembrane region" description="Helical" evidence="1">
    <location>
        <begin position="20"/>
        <end position="45"/>
    </location>
</feature>
<keyword evidence="1" id="KW-1133">Transmembrane helix</keyword>
<keyword evidence="1" id="KW-0812">Transmembrane</keyword>
<dbReference type="STRING" id="313596.RB2501_14014"/>
<dbReference type="Proteomes" id="UP000009049">
    <property type="component" value="Chromosome"/>
</dbReference>
<evidence type="ECO:0000256" key="1">
    <source>
        <dbReference type="SAM" id="Phobius"/>
    </source>
</evidence>
<evidence type="ECO:0000313" key="2">
    <source>
        <dbReference type="EMBL" id="EAR15449.1"/>
    </source>
</evidence>
<keyword evidence="1" id="KW-0472">Membrane</keyword>
<feature type="transmembrane region" description="Helical" evidence="1">
    <location>
        <begin position="66"/>
        <end position="82"/>
    </location>
</feature>
<protein>
    <submittedName>
        <fullName evidence="2">Uncharacterized protein</fullName>
    </submittedName>
</protein>
<dbReference type="EMBL" id="CP001712">
    <property type="protein sequence ID" value="EAR15449.1"/>
    <property type="molecule type" value="Genomic_DNA"/>
</dbReference>
<sequence length="142" mass="15815">MIYGWITGVKIKLIDMGKIVFGHLTLEMLIAFGVGLVSLLAFILAKARDARDGYGVQRFMRPTWQNILFHITSSFGVLMVLHEISGKVIEHFIPQLAGSGTYHMAMSLLTGALGSSLFGWFLEKWAKRRNASDPNITESNNN</sequence>
<feature type="transmembrane region" description="Helical" evidence="1">
    <location>
        <begin position="102"/>
        <end position="122"/>
    </location>
</feature>
<gene>
    <name evidence="2" type="ordered locus">RB2501_14014</name>
</gene>
<reference evidence="2 3" key="1">
    <citation type="journal article" date="2009" name="J. Bacteriol.">
        <title>Complete genome sequence of Robiginitalea biformata HTCC2501.</title>
        <authorList>
            <person name="Oh H.M."/>
            <person name="Giovannoni S.J."/>
            <person name="Lee K."/>
            <person name="Ferriera S."/>
            <person name="Johnson J."/>
            <person name="Cho J.C."/>
        </authorList>
    </citation>
    <scope>NUCLEOTIDE SEQUENCE [LARGE SCALE GENOMIC DNA]</scope>
    <source>
        <strain evidence="3">ATCC BAA-864 / HTCC2501 / KCTC 12146</strain>
    </source>
</reference>
<dbReference type="AlphaFoldDB" id="A4CKQ0"/>
<proteinExistence type="predicted"/>
<evidence type="ECO:0000313" key="3">
    <source>
        <dbReference type="Proteomes" id="UP000009049"/>
    </source>
</evidence>
<dbReference type="HOGENOM" id="CLU_1814366_0_0_10"/>